<name>A0ACA9Q4D4_9GLOM</name>
<feature type="non-terminal residue" evidence="1">
    <location>
        <position position="1"/>
    </location>
</feature>
<sequence>FRKVTESHPEKCKHLLGWAPEFVESSMNVAQIILEYLVYSFQKNSWSNELAEESLDVALKILKRHNLKIDSTLSLKLKSVVSNEKMMFLECLHGSRRLFLINEILSLNTMSTSNKDTMSMSNINTISTSINTMSTSNINTMSASNINTMSTSNNTMSTSNINTMSASNINTMSTSNNSIMSTSNNNTMSASNNSTMSALNNISAPPSNSTLSNSIIFGSTTSESSRSSPNASIYQIHDVALKKPQSTLPKPSNMRKPISMNTPSKIFPNKKGTIGKMRDAFIKENQIRNKERQELMYRANTSRTSNQRLNSITGTSETLNVNTSSTFSTSKIANNRHNYIAGDKPLDSTVYTPGTLNPLESNVVQPKPSEPLRRTKLLDFSEVISHHKAQQDNKQQERIIQMRRREDTMKRLRPNLKSLHKQVLTWNIDSMGEMPPNILRNEYRHIPDQFQTVEEYISIFEPLLILEIWQNFISAKEELDDSDSSAIVIDSSVSIDDFIQVACHSADQGQLKGLSENDLVIVKPANYNEGSSSDSMKSKIFLAIAKSISFNKLNMHCYFNNDPHNIRGELRPRSSWTVEKVI</sequence>
<feature type="non-terminal residue" evidence="1">
    <location>
        <position position="582"/>
    </location>
</feature>
<evidence type="ECO:0000313" key="2">
    <source>
        <dbReference type="Proteomes" id="UP000789366"/>
    </source>
</evidence>
<dbReference type="Proteomes" id="UP000789366">
    <property type="component" value="Unassembled WGS sequence"/>
</dbReference>
<organism evidence="1 2">
    <name type="scientific">Cetraspora pellucida</name>
    <dbReference type="NCBI Taxonomy" id="1433469"/>
    <lineage>
        <taxon>Eukaryota</taxon>
        <taxon>Fungi</taxon>
        <taxon>Fungi incertae sedis</taxon>
        <taxon>Mucoromycota</taxon>
        <taxon>Glomeromycotina</taxon>
        <taxon>Glomeromycetes</taxon>
        <taxon>Diversisporales</taxon>
        <taxon>Gigasporaceae</taxon>
        <taxon>Cetraspora</taxon>
    </lineage>
</organism>
<dbReference type="EMBL" id="CAJVPW010034075">
    <property type="protein sequence ID" value="CAG8732655.1"/>
    <property type="molecule type" value="Genomic_DNA"/>
</dbReference>
<proteinExistence type="predicted"/>
<accession>A0ACA9Q4D4</accession>
<keyword evidence="2" id="KW-1185">Reference proteome</keyword>
<comment type="caution">
    <text evidence="1">The sequence shown here is derived from an EMBL/GenBank/DDBJ whole genome shotgun (WGS) entry which is preliminary data.</text>
</comment>
<reference evidence="1" key="1">
    <citation type="submission" date="2021-06" db="EMBL/GenBank/DDBJ databases">
        <authorList>
            <person name="Kallberg Y."/>
            <person name="Tangrot J."/>
            <person name="Rosling A."/>
        </authorList>
    </citation>
    <scope>NUCLEOTIDE SEQUENCE</scope>
    <source>
        <strain evidence="1">28 12/20/2015</strain>
    </source>
</reference>
<protein>
    <submittedName>
        <fullName evidence="1">10097_t:CDS:1</fullName>
    </submittedName>
</protein>
<gene>
    <name evidence="1" type="ORF">SPELUC_LOCUS13222</name>
</gene>
<evidence type="ECO:0000313" key="1">
    <source>
        <dbReference type="EMBL" id="CAG8732655.1"/>
    </source>
</evidence>